<dbReference type="SFLD" id="SFLDS00019">
    <property type="entry name" value="Glutathione_Transferase_(cytos"/>
    <property type="match status" value="1"/>
</dbReference>
<dbReference type="InterPro" id="IPR045074">
    <property type="entry name" value="GST_C_Tau"/>
</dbReference>
<dbReference type="EnsemblPlants" id="OPUNC12G01340.1">
    <property type="protein sequence ID" value="OPUNC12G01340.1"/>
    <property type="gene ID" value="OPUNC12G01340"/>
</dbReference>
<dbReference type="SFLD" id="SFLDG00358">
    <property type="entry name" value="Main_(cytGST)"/>
    <property type="match status" value="1"/>
</dbReference>
<dbReference type="GO" id="GO:0005737">
    <property type="term" value="C:cytoplasm"/>
    <property type="evidence" value="ECO:0007669"/>
    <property type="project" value="TreeGrafter"/>
</dbReference>
<dbReference type="Proteomes" id="UP000026962">
    <property type="component" value="Chromosome 12"/>
</dbReference>
<dbReference type="PANTHER" id="PTHR11260">
    <property type="entry name" value="GLUTATHIONE S-TRANSFERASE, GST, SUPERFAMILY, GST DOMAIN CONTAINING"/>
    <property type="match status" value="1"/>
</dbReference>
<evidence type="ECO:0000313" key="7">
    <source>
        <dbReference type="EnsemblPlants" id="OPUNC12G01340.1"/>
    </source>
</evidence>
<dbReference type="Gene3D" id="1.20.1050.10">
    <property type="match status" value="1"/>
</dbReference>
<dbReference type="Pfam" id="PF00043">
    <property type="entry name" value="GST_C"/>
    <property type="match status" value="1"/>
</dbReference>
<dbReference type="eggNOG" id="KOG0406">
    <property type="taxonomic scope" value="Eukaryota"/>
</dbReference>
<organism evidence="7">
    <name type="scientific">Oryza punctata</name>
    <name type="common">Red rice</name>
    <dbReference type="NCBI Taxonomy" id="4537"/>
    <lineage>
        <taxon>Eukaryota</taxon>
        <taxon>Viridiplantae</taxon>
        <taxon>Streptophyta</taxon>
        <taxon>Embryophyta</taxon>
        <taxon>Tracheophyta</taxon>
        <taxon>Spermatophyta</taxon>
        <taxon>Magnoliopsida</taxon>
        <taxon>Liliopsida</taxon>
        <taxon>Poales</taxon>
        <taxon>Poaceae</taxon>
        <taxon>BOP clade</taxon>
        <taxon>Oryzoideae</taxon>
        <taxon>Oryzeae</taxon>
        <taxon>Oryzinae</taxon>
        <taxon>Oryza</taxon>
    </lineage>
</organism>
<feature type="domain" description="GST N-terminal" evidence="5">
    <location>
        <begin position="11"/>
        <end position="90"/>
    </location>
</feature>
<feature type="domain" description="GST C-terminal" evidence="6">
    <location>
        <begin position="97"/>
        <end position="222"/>
    </location>
</feature>
<evidence type="ECO:0000259" key="6">
    <source>
        <dbReference type="PROSITE" id="PS50405"/>
    </source>
</evidence>
<evidence type="ECO:0000256" key="2">
    <source>
        <dbReference type="ARBA" id="ARBA00022679"/>
    </source>
</evidence>
<dbReference type="STRING" id="4537.A0A0E0MJ24"/>
<dbReference type="SUPFAM" id="SSF52833">
    <property type="entry name" value="Thioredoxin-like"/>
    <property type="match status" value="1"/>
</dbReference>
<dbReference type="FunFam" id="1.20.1050.10:FF:000012">
    <property type="entry name" value="Tau class glutathione S-transferase"/>
    <property type="match status" value="1"/>
</dbReference>
<dbReference type="Gene3D" id="3.40.30.10">
    <property type="entry name" value="Glutaredoxin"/>
    <property type="match status" value="1"/>
</dbReference>
<sequence>MDHQELEEEAEKVKLLGIWSSPYVVKVMWALRIKGVEYDYIEEDLRNKSNLLLECNPVHKKIPVLIYQGKPIAEPDVILEFINDVWKDSGHRILPEDPYERAMARFWSKFGLDKLSPPIWKWFTTQGKEQEDAYEAAMEQLLLLEKVLDEKKFFGGQRIGFVDLSLGSLSYVIPIYEDITGVKLITSDKFPRLSAWMEGFVGLPLVQEHLLPLDKLQPRDGKHGGCCTHLKLGAVIKTKVRIHVFIGSSTITIPPPFRLSLLGKLYSQFSFFVASDFRKSVVSRVLV</sequence>
<dbReference type="InterPro" id="IPR045073">
    <property type="entry name" value="Omega/Tau-like"/>
</dbReference>
<evidence type="ECO:0000256" key="4">
    <source>
        <dbReference type="RuleBase" id="RU003494"/>
    </source>
</evidence>
<dbReference type="CDD" id="cd03058">
    <property type="entry name" value="GST_N_Tau"/>
    <property type="match status" value="1"/>
</dbReference>
<dbReference type="GO" id="GO:0004364">
    <property type="term" value="F:glutathione transferase activity"/>
    <property type="evidence" value="ECO:0007669"/>
    <property type="project" value="UniProtKB-EC"/>
</dbReference>
<dbReference type="EC" id="2.5.1.18" evidence="1"/>
<comment type="catalytic activity">
    <reaction evidence="3">
        <text>RX + glutathione = an S-substituted glutathione + a halide anion + H(+)</text>
        <dbReference type="Rhea" id="RHEA:16437"/>
        <dbReference type="ChEBI" id="CHEBI:15378"/>
        <dbReference type="ChEBI" id="CHEBI:16042"/>
        <dbReference type="ChEBI" id="CHEBI:17792"/>
        <dbReference type="ChEBI" id="CHEBI:57925"/>
        <dbReference type="ChEBI" id="CHEBI:90779"/>
        <dbReference type="EC" id="2.5.1.18"/>
    </reaction>
</comment>
<dbReference type="OMA" id="SADMKEW"/>
<keyword evidence="8" id="KW-1185">Reference proteome</keyword>
<reference evidence="7" key="1">
    <citation type="submission" date="2015-04" db="UniProtKB">
        <authorList>
            <consortium name="EnsemblPlants"/>
        </authorList>
    </citation>
    <scope>IDENTIFICATION</scope>
</reference>
<reference evidence="7" key="2">
    <citation type="submission" date="2018-05" db="EMBL/GenBank/DDBJ databases">
        <title>OpunRS2 (Oryza punctata Reference Sequence Version 2).</title>
        <authorList>
            <person name="Zhang J."/>
            <person name="Kudrna D."/>
            <person name="Lee S."/>
            <person name="Talag J."/>
            <person name="Welchert J."/>
            <person name="Wing R.A."/>
        </authorList>
    </citation>
    <scope>NUCLEOTIDE SEQUENCE [LARGE SCALE GENOMIC DNA]</scope>
</reference>
<dbReference type="GO" id="GO:0006749">
    <property type="term" value="P:glutathione metabolic process"/>
    <property type="evidence" value="ECO:0007669"/>
    <property type="project" value="InterPro"/>
</dbReference>
<keyword evidence="2" id="KW-0808">Transferase</keyword>
<dbReference type="PANTHER" id="PTHR11260:SF676">
    <property type="entry name" value="GLUTATHIONE S-TRANSFERASE U8"/>
    <property type="match status" value="1"/>
</dbReference>
<dbReference type="CDD" id="cd03185">
    <property type="entry name" value="GST_C_Tau"/>
    <property type="match status" value="1"/>
</dbReference>
<dbReference type="PROSITE" id="PS50404">
    <property type="entry name" value="GST_NTER"/>
    <property type="match status" value="1"/>
</dbReference>
<dbReference type="FunFam" id="3.40.30.10:FF:000355">
    <property type="entry name" value="Glutathione S-transferase U10"/>
    <property type="match status" value="1"/>
</dbReference>
<dbReference type="AlphaFoldDB" id="A0A0E0MJ24"/>
<dbReference type="InterPro" id="IPR004045">
    <property type="entry name" value="Glutathione_S-Trfase_N"/>
</dbReference>
<evidence type="ECO:0000256" key="3">
    <source>
        <dbReference type="ARBA" id="ARBA00047960"/>
    </source>
</evidence>
<evidence type="ECO:0000313" key="8">
    <source>
        <dbReference type="Proteomes" id="UP000026962"/>
    </source>
</evidence>
<evidence type="ECO:0000259" key="5">
    <source>
        <dbReference type="PROSITE" id="PS50404"/>
    </source>
</evidence>
<dbReference type="Pfam" id="PF02798">
    <property type="entry name" value="GST_N"/>
    <property type="match status" value="1"/>
</dbReference>
<dbReference type="InterPro" id="IPR036282">
    <property type="entry name" value="Glutathione-S-Trfase_C_sf"/>
</dbReference>
<proteinExistence type="inferred from homology"/>
<protein>
    <recommendedName>
        <fullName evidence="1">glutathione transferase</fullName>
        <ecNumber evidence="1">2.5.1.18</ecNumber>
    </recommendedName>
</protein>
<accession>A0A0E0MJ24</accession>
<name>A0A0E0MJ24_ORYPU</name>
<dbReference type="InterPro" id="IPR010987">
    <property type="entry name" value="Glutathione-S-Trfase_C-like"/>
</dbReference>
<evidence type="ECO:0000256" key="1">
    <source>
        <dbReference type="ARBA" id="ARBA00012452"/>
    </source>
</evidence>
<dbReference type="InterPro" id="IPR004046">
    <property type="entry name" value="GST_C"/>
</dbReference>
<dbReference type="Gramene" id="OPUNC12G01340.1">
    <property type="protein sequence ID" value="OPUNC12G01340.1"/>
    <property type="gene ID" value="OPUNC12G01340"/>
</dbReference>
<dbReference type="PROSITE" id="PS50405">
    <property type="entry name" value="GST_CTER"/>
    <property type="match status" value="1"/>
</dbReference>
<dbReference type="InterPro" id="IPR040079">
    <property type="entry name" value="Glutathione_S-Trfase"/>
</dbReference>
<dbReference type="SFLD" id="SFLDG01152">
    <property type="entry name" value="Main.3:_Omega-_and_Tau-like"/>
    <property type="match status" value="1"/>
</dbReference>
<comment type="similarity">
    <text evidence="4">Belongs to the GST superfamily.</text>
</comment>
<dbReference type="InterPro" id="IPR036249">
    <property type="entry name" value="Thioredoxin-like_sf"/>
</dbReference>
<dbReference type="SUPFAM" id="SSF47616">
    <property type="entry name" value="GST C-terminal domain-like"/>
    <property type="match status" value="1"/>
</dbReference>